<dbReference type="InterPro" id="IPR012902">
    <property type="entry name" value="N_methyl_site"/>
</dbReference>
<evidence type="ECO:0000313" key="5">
    <source>
        <dbReference type="Proteomes" id="UP000180098"/>
    </source>
</evidence>
<dbReference type="EMBL" id="MLQQ01000001">
    <property type="protein sequence ID" value="OIJ16062.1"/>
    <property type="molecule type" value="Genomic_DNA"/>
</dbReference>
<dbReference type="AlphaFoldDB" id="A0A1S2LU54"/>
<keyword evidence="3" id="KW-0812">Transmembrane</keyword>
<dbReference type="NCBIfam" id="TIGR02532">
    <property type="entry name" value="IV_pilin_GFxxxE"/>
    <property type="match status" value="1"/>
</dbReference>
<dbReference type="Proteomes" id="UP000180098">
    <property type="component" value="Unassembled WGS sequence"/>
</dbReference>
<dbReference type="Pfam" id="PF07963">
    <property type="entry name" value="N_methyl"/>
    <property type="match status" value="1"/>
</dbReference>
<keyword evidence="3" id="KW-1133">Transmembrane helix</keyword>
<organism evidence="4 5">
    <name type="scientific">Anaerobacillus arseniciselenatis</name>
    <dbReference type="NCBI Taxonomy" id="85682"/>
    <lineage>
        <taxon>Bacteria</taxon>
        <taxon>Bacillati</taxon>
        <taxon>Bacillota</taxon>
        <taxon>Bacilli</taxon>
        <taxon>Bacillales</taxon>
        <taxon>Bacillaceae</taxon>
        <taxon>Anaerobacillus</taxon>
    </lineage>
</organism>
<dbReference type="GO" id="GO:0009986">
    <property type="term" value="C:cell surface"/>
    <property type="evidence" value="ECO:0007669"/>
    <property type="project" value="UniProtKB-SubCell"/>
</dbReference>
<comment type="caution">
    <text evidence="4">The sequence shown here is derived from an EMBL/GenBank/DDBJ whole genome shotgun (WGS) entry which is preliminary data.</text>
</comment>
<dbReference type="OrthoDB" id="2935070at2"/>
<keyword evidence="3" id="KW-0472">Membrane</keyword>
<sequence>MKNCKGFTLIEVITSVMILTVTTIILLPALIVLYDERTSIQQEEIALFLLKEVITDWVYERNDVFQEEIKVESTMYNLSFNTSNDDQKLTVCVHWVGANDRIYERCESGKR</sequence>
<accession>A0A1S2LU54</accession>
<keyword evidence="5" id="KW-1185">Reference proteome</keyword>
<comment type="subcellular location">
    <subcellularLocation>
        <location evidence="1">Cell surface</location>
    </subcellularLocation>
</comment>
<dbReference type="PROSITE" id="PS00409">
    <property type="entry name" value="PROKAR_NTER_METHYL"/>
    <property type="match status" value="1"/>
</dbReference>
<reference evidence="4 5" key="1">
    <citation type="submission" date="2016-10" db="EMBL/GenBank/DDBJ databases">
        <title>Draft genome sequences of four alkaliphilic bacteria belonging to the Anaerobacillus genus.</title>
        <authorList>
            <person name="Bassil N.M."/>
            <person name="Lloyd J.R."/>
        </authorList>
    </citation>
    <scope>NUCLEOTIDE SEQUENCE [LARGE SCALE GENOMIC DNA]</scope>
    <source>
        <strain evidence="4 5">DSM 15340</strain>
    </source>
</reference>
<keyword evidence="2" id="KW-0178">Competence</keyword>
<evidence type="ECO:0000256" key="2">
    <source>
        <dbReference type="ARBA" id="ARBA00023287"/>
    </source>
</evidence>
<evidence type="ECO:0000256" key="1">
    <source>
        <dbReference type="ARBA" id="ARBA00004241"/>
    </source>
</evidence>
<name>A0A1S2LU54_9BACI</name>
<feature type="transmembrane region" description="Helical" evidence="3">
    <location>
        <begin position="12"/>
        <end position="34"/>
    </location>
</feature>
<gene>
    <name evidence="4" type="ORF">BKP35_03515</name>
</gene>
<evidence type="ECO:0008006" key="6">
    <source>
        <dbReference type="Google" id="ProtNLM"/>
    </source>
</evidence>
<evidence type="ECO:0000313" key="4">
    <source>
        <dbReference type="EMBL" id="OIJ16062.1"/>
    </source>
</evidence>
<proteinExistence type="predicted"/>
<evidence type="ECO:0000256" key="3">
    <source>
        <dbReference type="SAM" id="Phobius"/>
    </source>
</evidence>
<protein>
    <recommendedName>
        <fullName evidence="6">Prepilin-type N-terminal cleavage/methylation domain-containing protein</fullName>
    </recommendedName>
</protein>
<dbReference type="RefSeq" id="WP_071311987.1">
    <property type="nucleotide sequence ID" value="NZ_MLQQ01000001.1"/>
</dbReference>
<dbReference type="GO" id="GO:0030420">
    <property type="term" value="P:establishment of competence for transformation"/>
    <property type="evidence" value="ECO:0007669"/>
    <property type="project" value="UniProtKB-KW"/>
</dbReference>